<proteinExistence type="predicted"/>
<evidence type="ECO:0000313" key="1">
    <source>
        <dbReference type="EMBL" id="GAF70881.1"/>
    </source>
</evidence>
<sequence length="81" mass="9113">MLQFIREKLAAIWQDRFYYGVGFTLGSFGITRHRTGIAITGHGPMIMSPGTQHWPWYTIEFGLGIGQPPSWHVGILGFTFG</sequence>
<protein>
    <submittedName>
        <fullName evidence="1">Uncharacterized protein</fullName>
    </submittedName>
</protein>
<dbReference type="AlphaFoldDB" id="X0S6M2"/>
<feature type="non-terminal residue" evidence="1">
    <location>
        <position position="81"/>
    </location>
</feature>
<comment type="caution">
    <text evidence="1">The sequence shown here is derived from an EMBL/GenBank/DDBJ whole genome shotgun (WGS) entry which is preliminary data.</text>
</comment>
<accession>X0S6M2</accession>
<dbReference type="EMBL" id="BARS01003964">
    <property type="protein sequence ID" value="GAF70881.1"/>
    <property type="molecule type" value="Genomic_DNA"/>
</dbReference>
<name>X0S6M2_9ZZZZ</name>
<gene>
    <name evidence="1" type="ORF">S01H1_07714</name>
</gene>
<organism evidence="1">
    <name type="scientific">marine sediment metagenome</name>
    <dbReference type="NCBI Taxonomy" id="412755"/>
    <lineage>
        <taxon>unclassified sequences</taxon>
        <taxon>metagenomes</taxon>
        <taxon>ecological metagenomes</taxon>
    </lineage>
</organism>
<reference evidence="1" key="1">
    <citation type="journal article" date="2014" name="Front. Microbiol.">
        <title>High frequency of phylogenetically diverse reductive dehalogenase-homologous genes in deep subseafloor sedimentary metagenomes.</title>
        <authorList>
            <person name="Kawai M."/>
            <person name="Futagami T."/>
            <person name="Toyoda A."/>
            <person name="Takaki Y."/>
            <person name="Nishi S."/>
            <person name="Hori S."/>
            <person name="Arai W."/>
            <person name="Tsubouchi T."/>
            <person name="Morono Y."/>
            <person name="Uchiyama I."/>
            <person name="Ito T."/>
            <person name="Fujiyama A."/>
            <person name="Inagaki F."/>
            <person name="Takami H."/>
        </authorList>
    </citation>
    <scope>NUCLEOTIDE SEQUENCE</scope>
    <source>
        <strain evidence="1">Expedition CK06-06</strain>
    </source>
</reference>